<dbReference type="Gene3D" id="3.40.50.510">
    <property type="entry name" value="Phosphotransferase system, mannose-type IIA component"/>
    <property type="match status" value="1"/>
</dbReference>
<evidence type="ECO:0000313" key="9">
    <source>
        <dbReference type="EMBL" id="RAN64251.1"/>
    </source>
</evidence>
<gene>
    <name evidence="9" type="ORF">B8A44_03040</name>
</gene>
<dbReference type="SUPFAM" id="SSF53062">
    <property type="entry name" value="PTS system fructose IIA component-like"/>
    <property type="match status" value="1"/>
</dbReference>
<evidence type="ECO:0000256" key="2">
    <source>
        <dbReference type="ARBA" id="ARBA00022448"/>
    </source>
</evidence>
<keyword evidence="6" id="KW-0598">Phosphotransferase system</keyword>
<keyword evidence="2" id="KW-0813">Transport</keyword>
<comment type="caution">
    <text evidence="9">The sequence shown here is derived from an EMBL/GenBank/DDBJ whole genome shotgun (WGS) entry which is preliminary data.</text>
</comment>
<dbReference type="GO" id="GO:0016301">
    <property type="term" value="F:kinase activity"/>
    <property type="evidence" value="ECO:0007669"/>
    <property type="project" value="UniProtKB-KW"/>
</dbReference>
<accession>A0A328KTP2</accession>
<evidence type="ECO:0000259" key="8">
    <source>
        <dbReference type="PROSITE" id="PS51096"/>
    </source>
</evidence>
<evidence type="ECO:0000256" key="5">
    <source>
        <dbReference type="ARBA" id="ARBA00022679"/>
    </source>
</evidence>
<dbReference type="InterPro" id="IPR051471">
    <property type="entry name" value="Bacterial_PTS_sugar_comp"/>
</dbReference>
<evidence type="ECO:0000256" key="3">
    <source>
        <dbReference type="ARBA" id="ARBA00022490"/>
    </source>
</evidence>
<dbReference type="Proteomes" id="UP000249099">
    <property type="component" value="Unassembled WGS sequence"/>
</dbReference>
<keyword evidence="7" id="KW-0418">Kinase</keyword>
<organism evidence="9 10">
    <name type="scientific">Dolosigranulum pigrum</name>
    <dbReference type="NCBI Taxonomy" id="29394"/>
    <lineage>
        <taxon>Bacteria</taxon>
        <taxon>Bacillati</taxon>
        <taxon>Bacillota</taxon>
        <taxon>Bacilli</taxon>
        <taxon>Lactobacillales</taxon>
        <taxon>Carnobacteriaceae</taxon>
        <taxon>Dolosigranulum</taxon>
    </lineage>
</organism>
<protein>
    <recommendedName>
        <fullName evidence="8">PTS EIIA type-4 domain-containing protein</fullName>
    </recommendedName>
</protein>
<dbReference type="Pfam" id="PF03610">
    <property type="entry name" value="EIIA-man"/>
    <property type="match status" value="1"/>
</dbReference>
<dbReference type="InterPro" id="IPR036662">
    <property type="entry name" value="PTS_EIIA_man-typ_sf"/>
</dbReference>
<dbReference type="InterPro" id="IPR004701">
    <property type="entry name" value="PTS_EIIA_man-typ"/>
</dbReference>
<comment type="subcellular location">
    <subcellularLocation>
        <location evidence="1">Cytoplasm</location>
    </subcellularLocation>
</comment>
<proteinExistence type="predicted"/>
<name>A0A328KTP2_9LACT</name>
<dbReference type="CDD" id="cd00006">
    <property type="entry name" value="PTS_IIA_man"/>
    <property type="match status" value="1"/>
</dbReference>
<dbReference type="PANTHER" id="PTHR33799:SF1">
    <property type="entry name" value="PTS SYSTEM MANNOSE-SPECIFIC EIIAB COMPONENT-RELATED"/>
    <property type="match status" value="1"/>
</dbReference>
<dbReference type="PANTHER" id="PTHR33799">
    <property type="entry name" value="PTS PERMEASE-RELATED-RELATED"/>
    <property type="match status" value="1"/>
</dbReference>
<keyword evidence="3" id="KW-0963">Cytoplasm</keyword>
<sequence>MLGILVTGHGKFSEGLLHSLEMIAGKKNNVKNVIFEENMNLEVYTETINQSIKYFQETYDGVVVLTDLKGGTPFNVSLMESQSLSHVEVLAGANLPMLIEGTMKSEFYDSVEKLAKELVITGKTGVERGVIDSKDDETVIEEDGI</sequence>
<evidence type="ECO:0000256" key="1">
    <source>
        <dbReference type="ARBA" id="ARBA00004496"/>
    </source>
</evidence>
<reference evidence="9 10" key="1">
    <citation type="submission" date="2017-03" db="EMBL/GenBank/DDBJ databases">
        <title>wgs assembly of Dolosigranulum pigrum KPL CDC strains.</title>
        <authorList>
            <person name="Brugger S.D."/>
            <person name="Pettigrew M."/>
            <person name="Kong Y."/>
            <person name="Lemon K.P."/>
        </authorList>
    </citation>
    <scope>NUCLEOTIDE SEQUENCE [LARGE SCALE GENOMIC DNA]</scope>
    <source>
        <strain evidence="9 10">KPL1931_CDC4294-98</strain>
    </source>
</reference>
<evidence type="ECO:0000256" key="6">
    <source>
        <dbReference type="ARBA" id="ARBA00022683"/>
    </source>
</evidence>
<dbReference type="PROSITE" id="PS51096">
    <property type="entry name" value="PTS_EIIA_TYPE_4"/>
    <property type="match status" value="1"/>
</dbReference>
<keyword evidence="4" id="KW-0762">Sugar transport</keyword>
<evidence type="ECO:0000256" key="4">
    <source>
        <dbReference type="ARBA" id="ARBA00022597"/>
    </source>
</evidence>
<dbReference type="AlphaFoldDB" id="A0A328KTP2"/>
<dbReference type="RefSeq" id="WP_112789893.1">
    <property type="nucleotide sequence ID" value="NZ_CALUAQ010000004.1"/>
</dbReference>
<dbReference type="EMBL" id="NAQV01000008">
    <property type="protein sequence ID" value="RAN64251.1"/>
    <property type="molecule type" value="Genomic_DNA"/>
</dbReference>
<feature type="domain" description="PTS EIIA type-4" evidence="8">
    <location>
        <begin position="1"/>
        <end position="126"/>
    </location>
</feature>
<keyword evidence="5" id="KW-0808">Transferase</keyword>
<dbReference type="InterPro" id="IPR033887">
    <property type="entry name" value="PTS_IIA_man"/>
</dbReference>
<evidence type="ECO:0000313" key="10">
    <source>
        <dbReference type="Proteomes" id="UP000249099"/>
    </source>
</evidence>
<evidence type="ECO:0000256" key="7">
    <source>
        <dbReference type="ARBA" id="ARBA00022777"/>
    </source>
</evidence>
<dbReference type="GO" id="GO:0005737">
    <property type="term" value="C:cytoplasm"/>
    <property type="evidence" value="ECO:0007669"/>
    <property type="project" value="UniProtKB-SubCell"/>
</dbReference>
<dbReference type="GO" id="GO:0009401">
    <property type="term" value="P:phosphoenolpyruvate-dependent sugar phosphotransferase system"/>
    <property type="evidence" value="ECO:0007669"/>
    <property type="project" value="UniProtKB-KW"/>
</dbReference>
<dbReference type="GO" id="GO:0016020">
    <property type="term" value="C:membrane"/>
    <property type="evidence" value="ECO:0007669"/>
    <property type="project" value="InterPro"/>
</dbReference>